<feature type="compositionally biased region" description="Basic and acidic residues" evidence="5">
    <location>
        <begin position="11"/>
        <end position="22"/>
    </location>
</feature>
<dbReference type="Gene3D" id="1.10.357.10">
    <property type="entry name" value="Tetracycline Repressor, domain 2"/>
    <property type="match status" value="1"/>
</dbReference>
<name>A0ABN2TDC2_9ACTN</name>
<dbReference type="PANTHER" id="PTHR30055:SF174">
    <property type="entry name" value="TRANSCRIPTIONAL REGULATORY PROTEIN (PROBABLY TETR-FAMILY)-RELATED"/>
    <property type="match status" value="1"/>
</dbReference>
<keyword evidence="1" id="KW-0805">Transcription regulation</keyword>
<dbReference type="EMBL" id="BAAAPC010000016">
    <property type="protein sequence ID" value="GAA2005763.1"/>
    <property type="molecule type" value="Genomic_DNA"/>
</dbReference>
<organism evidence="7 8">
    <name type="scientific">Nocardiopsis rhodophaea</name>
    <dbReference type="NCBI Taxonomy" id="280238"/>
    <lineage>
        <taxon>Bacteria</taxon>
        <taxon>Bacillati</taxon>
        <taxon>Actinomycetota</taxon>
        <taxon>Actinomycetes</taxon>
        <taxon>Streptosporangiales</taxon>
        <taxon>Nocardiopsidaceae</taxon>
        <taxon>Nocardiopsis</taxon>
    </lineage>
</organism>
<comment type="caution">
    <text evidence="7">The sequence shown here is derived from an EMBL/GenBank/DDBJ whole genome shotgun (WGS) entry which is preliminary data.</text>
</comment>
<dbReference type="InterPro" id="IPR054129">
    <property type="entry name" value="DesT_TetR_C"/>
</dbReference>
<evidence type="ECO:0000256" key="1">
    <source>
        <dbReference type="ARBA" id="ARBA00023015"/>
    </source>
</evidence>
<reference evidence="7 8" key="1">
    <citation type="journal article" date="2019" name="Int. J. Syst. Evol. Microbiol.">
        <title>The Global Catalogue of Microorganisms (GCM) 10K type strain sequencing project: providing services to taxonomists for standard genome sequencing and annotation.</title>
        <authorList>
            <consortium name="The Broad Institute Genomics Platform"/>
            <consortium name="The Broad Institute Genome Sequencing Center for Infectious Disease"/>
            <person name="Wu L."/>
            <person name="Ma J."/>
        </authorList>
    </citation>
    <scope>NUCLEOTIDE SEQUENCE [LARGE SCALE GENOMIC DNA]</scope>
    <source>
        <strain evidence="7 8">JCM 15313</strain>
    </source>
</reference>
<evidence type="ECO:0000256" key="4">
    <source>
        <dbReference type="PROSITE-ProRule" id="PRU00335"/>
    </source>
</evidence>
<keyword evidence="8" id="KW-1185">Reference proteome</keyword>
<keyword evidence="3" id="KW-0804">Transcription</keyword>
<dbReference type="InterPro" id="IPR001647">
    <property type="entry name" value="HTH_TetR"/>
</dbReference>
<feature type="domain" description="HTH tetR-type" evidence="6">
    <location>
        <begin position="37"/>
        <end position="97"/>
    </location>
</feature>
<proteinExistence type="predicted"/>
<keyword evidence="2 4" id="KW-0238">DNA-binding</keyword>
<accession>A0ABN2TDC2</accession>
<gene>
    <name evidence="7" type="ORF">GCM10009799_36540</name>
</gene>
<dbReference type="SUPFAM" id="SSF46689">
    <property type="entry name" value="Homeodomain-like"/>
    <property type="match status" value="1"/>
</dbReference>
<feature type="region of interest" description="Disordered" evidence="5">
    <location>
        <begin position="1"/>
        <end position="38"/>
    </location>
</feature>
<feature type="compositionally biased region" description="Basic residues" evidence="5">
    <location>
        <begin position="27"/>
        <end position="37"/>
    </location>
</feature>
<evidence type="ECO:0000313" key="8">
    <source>
        <dbReference type="Proteomes" id="UP001501585"/>
    </source>
</evidence>
<dbReference type="Pfam" id="PF00440">
    <property type="entry name" value="TetR_N"/>
    <property type="match status" value="1"/>
</dbReference>
<protein>
    <submittedName>
        <fullName evidence="7">TetR/AcrR family transcriptional regulator</fullName>
    </submittedName>
</protein>
<evidence type="ECO:0000256" key="5">
    <source>
        <dbReference type="SAM" id="MobiDB-lite"/>
    </source>
</evidence>
<dbReference type="InterPro" id="IPR050109">
    <property type="entry name" value="HTH-type_TetR-like_transc_reg"/>
</dbReference>
<evidence type="ECO:0000256" key="3">
    <source>
        <dbReference type="ARBA" id="ARBA00023163"/>
    </source>
</evidence>
<evidence type="ECO:0000313" key="7">
    <source>
        <dbReference type="EMBL" id="GAA2005763.1"/>
    </source>
</evidence>
<dbReference type="Proteomes" id="UP001501585">
    <property type="component" value="Unassembled WGS sequence"/>
</dbReference>
<evidence type="ECO:0000259" key="6">
    <source>
        <dbReference type="PROSITE" id="PS50977"/>
    </source>
</evidence>
<dbReference type="InterPro" id="IPR009057">
    <property type="entry name" value="Homeodomain-like_sf"/>
</dbReference>
<dbReference type="Pfam" id="PF21943">
    <property type="entry name" value="TetR_C_46"/>
    <property type="match status" value="1"/>
</dbReference>
<evidence type="ECO:0000256" key="2">
    <source>
        <dbReference type="ARBA" id="ARBA00023125"/>
    </source>
</evidence>
<dbReference type="PROSITE" id="PS50977">
    <property type="entry name" value="HTH_TETR_2"/>
    <property type="match status" value="1"/>
</dbReference>
<dbReference type="PANTHER" id="PTHR30055">
    <property type="entry name" value="HTH-TYPE TRANSCRIPTIONAL REGULATOR RUTR"/>
    <property type="match status" value="1"/>
</dbReference>
<sequence>MRPVTEWGRGSGDDMVRHEATEARAPQGRRPRRMSPHQRREDLIATALRVFAERSPDSVTPEDIAEAADVSRTLVYRYFPNMTELRTAALRSAMDELAPMLVPPSDLPLLEQLRTALRAFIEFADRYAPAYVALLRGGSKVASDHTESVIDEVRDQVLRLLLQRSGIEHPSPRVLLAMRCWISSVESALLIWLKERPMSEAELADWLLDQLLAMLGASGAGEVELEALSAGLDPANT</sequence>
<feature type="DNA-binding region" description="H-T-H motif" evidence="4">
    <location>
        <begin position="60"/>
        <end position="79"/>
    </location>
</feature>